<name>A0A368KAX1_9HYPH</name>
<protein>
    <submittedName>
        <fullName evidence="1">Uncharacterized protein</fullName>
    </submittedName>
</protein>
<keyword evidence="2" id="KW-1185">Reference proteome</keyword>
<dbReference type="EMBL" id="QOZG01000001">
    <property type="protein sequence ID" value="RCS25562.1"/>
    <property type="molecule type" value="Genomic_DNA"/>
</dbReference>
<evidence type="ECO:0000313" key="1">
    <source>
        <dbReference type="EMBL" id="RCS25562.1"/>
    </source>
</evidence>
<proteinExistence type="predicted"/>
<gene>
    <name evidence="1" type="ORF">DUT91_01875</name>
</gene>
<sequence>MTQNLLARKTAAALVRTGIRNLEKNYRKRSDAEPGDMEEGDTFGHGRSLVVLIIDTSSGSFAGVCYRQSFYFWRDPTRQNVLPPALN</sequence>
<reference evidence="1 2" key="1">
    <citation type="submission" date="2018-07" db="EMBL/GenBank/DDBJ databases">
        <title>The draft genome of Phyllobacterium salinisoli.</title>
        <authorList>
            <person name="Liu L."/>
            <person name="Li L."/>
            <person name="Zhang X."/>
            <person name="Liang L."/>
        </authorList>
    </citation>
    <scope>NUCLEOTIDE SEQUENCE [LARGE SCALE GENOMIC DNA]</scope>
    <source>
        <strain evidence="1 2">LLAN61</strain>
    </source>
</reference>
<evidence type="ECO:0000313" key="2">
    <source>
        <dbReference type="Proteomes" id="UP000253420"/>
    </source>
</evidence>
<comment type="caution">
    <text evidence="1">The sequence shown here is derived from an EMBL/GenBank/DDBJ whole genome shotgun (WGS) entry which is preliminary data.</text>
</comment>
<organism evidence="1 2">
    <name type="scientific">Phyllobacterium salinisoli</name>
    <dbReference type="NCBI Taxonomy" id="1899321"/>
    <lineage>
        <taxon>Bacteria</taxon>
        <taxon>Pseudomonadati</taxon>
        <taxon>Pseudomonadota</taxon>
        <taxon>Alphaproteobacteria</taxon>
        <taxon>Hyphomicrobiales</taxon>
        <taxon>Phyllobacteriaceae</taxon>
        <taxon>Phyllobacterium</taxon>
    </lineage>
</organism>
<dbReference type="Proteomes" id="UP000253420">
    <property type="component" value="Unassembled WGS sequence"/>
</dbReference>
<accession>A0A368KAX1</accession>
<dbReference type="AlphaFoldDB" id="A0A368KAX1"/>